<dbReference type="SUPFAM" id="SSF51445">
    <property type="entry name" value="(Trans)glycosidases"/>
    <property type="match status" value="1"/>
</dbReference>
<dbReference type="GO" id="GO:0046872">
    <property type="term" value="F:metal ion binding"/>
    <property type="evidence" value="ECO:0007669"/>
    <property type="project" value="UniProtKB-KW"/>
</dbReference>
<dbReference type="InterPro" id="IPR003476">
    <property type="entry name" value="Glyco_hydro_42"/>
</dbReference>
<dbReference type="SUPFAM" id="SSF52317">
    <property type="entry name" value="Class I glutamine amidotransferase-like"/>
    <property type="match status" value="1"/>
</dbReference>
<feature type="chain" id="PRO_5036729702" description="beta-galactosidase" evidence="8">
    <location>
        <begin position="19"/>
        <end position="708"/>
    </location>
</feature>
<keyword evidence="4" id="KW-0479">Metal-binding</keyword>
<keyword evidence="8" id="KW-0732">Signal</keyword>
<dbReference type="PANTHER" id="PTHR36447:SF2">
    <property type="entry name" value="BETA-GALACTOSIDASE YESZ"/>
    <property type="match status" value="1"/>
</dbReference>
<sequence>MKNYFFYLLLLVSQFAVAQQTEFLYGASVYPEFQTKAEQQKLLDYFQQANINVIRVGETSWGNLQPDSTTYTFGWLREYLDEMHRRGLKAILGTASFHPPQWLAAQHPEILFQFEDGRKAHPLGRRVCSRSHPVYQKYVYAFVRRLVAEFHDHPAVVGWQVDNEIDLEIEQPTKQINYNPAHQRAFTDWLRTNYHTIGELNERLHFTEWGLKVTRFEDLALPRETIDGSDLPLLKLAYYKFEGESIANFLKQQADLLRAGGTKGVIMTDWTTRMLSPFDVPAAKQAFNLSGLNIYQPKQDNTGFWQFGSMSMDWHRSLLGKGNFWLTETRIGVAGATSFWDHAPERAQFLMWMMQPAAFGATSLMHWSGNRFYGGHWPHWGGIIDWNGEPDLDYAWVKELGTFYKKWGKTLIDNPVQADVAVLTDFTLRAGLREYPHTKEKTGEQIFLNVFSALHRLGVGVDAIGTDRAAAVANLSRYKLLIIPAASTLDGARLLPALEAYVRQGGQVIVTPMCEYQNADGIFQKEGFHRAMGQLTGVLVPHIRYVDVSKNSANRLVWSALVKQTATDPTGFCEVLEARNEASPELAQVVARYTLPGSIMDGKPAAYLRKLGKGRVLKLGNWPGETDFVALLNQLGFRHSSLARAVAAEVLTVPRSDGSLFAINVSSKPQVLLLARPVSNRVDSRKLTGRVTMKPYEVLWLEAVSSIR</sequence>
<keyword evidence="7" id="KW-0326">Glycosidase</keyword>
<dbReference type="InterPro" id="IPR013529">
    <property type="entry name" value="Glyco_hydro_42_N"/>
</dbReference>
<evidence type="ECO:0000256" key="3">
    <source>
        <dbReference type="ARBA" id="ARBA00012756"/>
    </source>
</evidence>
<evidence type="ECO:0000256" key="4">
    <source>
        <dbReference type="ARBA" id="ARBA00022723"/>
    </source>
</evidence>
<dbReference type="Pfam" id="PF08532">
    <property type="entry name" value="Glyco_hydro_42M"/>
    <property type="match status" value="1"/>
</dbReference>
<comment type="catalytic activity">
    <reaction evidence="1">
        <text>Hydrolysis of terminal non-reducing beta-D-galactose residues in beta-D-galactosides.</text>
        <dbReference type="EC" id="3.2.1.23"/>
    </reaction>
</comment>
<evidence type="ECO:0000313" key="12">
    <source>
        <dbReference type="Proteomes" id="UP000664795"/>
    </source>
</evidence>
<dbReference type="InterPro" id="IPR013738">
    <property type="entry name" value="Beta_galactosidase_Trimer"/>
</dbReference>
<name>A0A939JYD5_9BACT</name>
<organism evidence="11 12">
    <name type="scientific">Fibrella aquatilis</name>
    <dbReference type="NCBI Taxonomy" id="2817059"/>
    <lineage>
        <taxon>Bacteria</taxon>
        <taxon>Pseudomonadati</taxon>
        <taxon>Bacteroidota</taxon>
        <taxon>Cytophagia</taxon>
        <taxon>Cytophagales</taxon>
        <taxon>Spirosomataceae</taxon>
        <taxon>Fibrella</taxon>
    </lineage>
</organism>
<protein>
    <recommendedName>
        <fullName evidence="3">beta-galactosidase</fullName>
        <ecNumber evidence="3">3.2.1.23</ecNumber>
    </recommendedName>
</protein>
<evidence type="ECO:0000256" key="6">
    <source>
        <dbReference type="ARBA" id="ARBA00022833"/>
    </source>
</evidence>
<evidence type="ECO:0000256" key="7">
    <source>
        <dbReference type="ARBA" id="ARBA00023295"/>
    </source>
</evidence>
<dbReference type="InterPro" id="IPR017853">
    <property type="entry name" value="GH"/>
</dbReference>
<dbReference type="Gene3D" id="3.40.50.880">
    <property type="match status" value="1"/>
</dbReference>
<keyword evidence="5" id="KW-0378">Hydrolase</keyword>
<feature type="domain" description="Glycoside hydrolase family 42 N-terminal" evidence="9">
    <location>
        <begin position="30"/>
        <end position="405"/>
    </location>
</feature>
<dbReference type="Proteomes" id="UP000664795">
    <property type="component" value="Unassembled WGS sequence"/>
</dbReference>
<accession>A0A939JYD5</accession>
<feature type="signal peptide" evidence="8">
    <location>
        <begin position="1"/>
        <end position="18"/>
    </location>
</feature>
<evidence type="ECO:0000256" key="1">
    <source>
        <dbReference type="ARBA" id="ARBA00001412"/>
    </source>
</evidence>
<gene>
    <name evidence="11" type="ORF">J2I48_13270</name>
</gene>
<keyword evidence="12" id="KW-1185">Reference proteome</keyword>
<comment type="similarity">
    <text evidence="2">Belongs to the glycosyl hydrolase 42 family.</text>
</comment>
<dbReference type="CDD" id="cd03143">
    <property type="entry name" value="A4_beta-galactosidase_middle_domain"/>
    <property type="match status" value="1"/>
</dbReference>
<dbReference type="PANTHER" id="PTHR36447">
    <property type="entry name" value="BETA-GALACTOSIDASE GANA"/>
    <property type="match status" value="1"/>
</dbReference>
<keyword evidence="6" id="KW-0862">Zinc</keyword>
<dbReference type="Gene3D" id="3.20.20.80">
    <property type="entry name" value="Glycosidases"/>
    <property type="match status" value="1"/>
</dbReference>
<evidence type="ECO:0000256" key="2">
    <source>
        <dbReference type="ARBA" id="ARBA00005940"/>
    </source>
</evidence>
<dbReference type="GO" id="GO:0009341">
    <property type="term" value="C:beta-galactosidase complex"/>
    <property type="evidence" value="ECO:0007669"/>
    <property type="project" value="InterPro"/>
</dbReference>
<reference evidence="11 12" key="1">
    <citation type="submission" date="2021-03" db="EMBL/GenBank/DDBJ databases">
        <title>Fibrella sp. HMF5036 genome sequencing and assembly.</title>
        <authorList>
            <person name="Kang H."/>
            <person name="Kim H."/>
            <person name="Bae S."/>
            <person name="Joh K."/>
        </authorList>
    </citation>
    <scope>NUCLEOTIDE SEQUENCE [LARGE SCALE GENOMIC DNA]</scope>
    <source>
        <strain evidence="11 12">HMF5036</strain>
    </source>
</reference>
<evidence type="ECO:0000259" key="9">
    <source>
        <dbReference type="Pfam" id="PF02449"/>
    </source>
</evidence>
<dbReference type="GO" id="GO:0004565">
    <property type="term" value="F:beta-galactosidase activity"/>
    <property type="evidence" value="ECO:0007669"/>
    <property type="project" value="UniProtKB-EC"/>
</dbReference>
<evidence type="ECO:0000256" key="8">
    <source>
        <dbReference type="SAM" id="SignalP"/>
    </source>
</evidence>
<dbReference type="EC" id="3.2.1.23" evidence="3"/>
<evidence type="ECO:0000313" key="11">
    <source>
        <dbReference type="EMBL" id="MBO0931974.1"/>
    </source>
</evidence>
<evidence type="ECO:0000256" key="5">
    <source>
        <dbReference type="ARBA" id="ARBA00022801"/>
    </source>
</evidence>
<dbReference type="GO" id="GO:0005975">
    <property type="term" value="P:carbohydrate metabolic process"/>
    <property type="evidence" value="ECO:0007669"/>
    <property type="project" value="InterPro"/>
</dbReference>
<dbReference type="RefSeq" id="WP_207335942.1">
    <property type="nucleotide sequence ID" value="NZ_JAFMYU010000009.1"/>
</dbReference>
<comment type="caution">
    <text evidence="11">The sequence shown here is derived from an EMBL/GenBank/DDBJ whole genome shotgun (WGS) entry which is preliminary data.</text>
</comment>
<dbReference type="AlphaFoldDB" id="A0A939JYD5"/>
<evidence type="ECO:0000259" key="10">
    <source>
        <dbReference type="Pfam" id="PF08532"/>
    </source>
</evidence>
<dbReference type="InterPro" id="IPR029062">
    <property type="entry name" value="Class_I_gatase-like"/>
</dbReference>
<feature type="domain" description="Beta-galactosidase trimerisation" evidence="10">
    <location>
        <begin position="418"/>
        <end position="638"/>
    </location>
</feature>
<proteinExistence type="inferred from homology"/>
<dbReference type="EMBL" id="JAFMYU010000009">
    <property type="protein sequence ID" value="MBO0931974.1"/>
    <property type="molecule type" value="Genomic_DNA"/>
</dbReference>
<dbReference type="Pfam" id="PF02449">
    <property type="entry name" value="Glyco_hydro_42"/>
    <property type="match status" value="1"/>
</dbReference>